<keyword evidence="3 4" id="KW-0833">Ubl conjugation pathway</keyword>
<dbReference type="InterPro" id="IPR001232">
    <property type="entry name" value="SKP1-like"/>
</dbReference>
<dbReference type="InterPro" id="IPR016897">
    <property type="entry name" value="SKP1"/>
</dbReference>
<evidence type="ECO:0000313" key="8">
    <source>
        <dbReference type="Proteomes" id="UP000323000"/>
    </source>
</evidence>
<gene>
    <name evidence="7" type="ORF">EZV62_006279</name>
</gene>
<evidence type="ECO:0000313" key="7">
    <source>
        <dbReference type="EMBL" id="TXG71344.1"/>
    </source>
</evidence>
<comment type="function">
    <text evidence="4">Involved in ubiquitination and subsequent proteasomal degradation of target proteins. Together with CUL1, RBX1 and a F-box protein, it forms a SCF E3 ubiquitin ligase complex. The functional specificity of this complex depends on the type of F-box protein. In the SCF complex, it serves as an adapter that links the F-box protein to CUL1.</text>
</comment>
<dbReference type="AlphaFoldDB" id="A0A5C7IR96"/>
<name>A0A5C7IR96_9ROSI</name>
<dbReference type="Proteomes" id="UP000323000">
    <property type="component" value="Chromosome 2"/>
</dbReference>
<dbReference type="Pfam" id="PF03931">
    <property type="entry name" value="Skp1_POZ"/>
    <property type="match status" value="1"/>
</dbReference>
<dbReference type="UniPathway" id="UPA00143"/>
<comment type="caution">
    <text evidence="7">The sequence shown here is derived from an EMBL/GenBank/DDBJ whole genome shotgun (WGS) entry which is preliminary data.</text>
</comment>
<dbReference type="GO" id="GO:0016567">
    <property type="term" value="P:protein ubiquitination"/>
    <property type="evidence" value="ECO:0007669"/>
    <property type="project" value="UniProtKB-UniRule"/>
</dbReference>
<dbReference type="Pfam" id="PF01466">
    <property type="entry name" value="Skp1"/>
    <property type="match status" value="1"/>
</dbReference>
<accession>A0A5C7IR96</accession>
<comment type="similarity">
    <text evidence="2 4">Belongs to the SKP1 family.</text>
</comment>
<organism evidence="7 8">
    <name type="scientific">Acer yangbiense</name>
    <dbReference type="NCBI Taxonomy" id="1000413"/>
    <lineage>
        <taxon>Eukaryota</taxon>
        <taxon>Viridiplantae</taxon>
        <taxon>Streptophyta</taxon>
        <taxon>Embryophyta</taxon>
        <taxon>Tracheophyta</taxon>
        <taxon>Spermatophyta</taxon>
        <taxon>Magnoliopsida</taxon>
        <taxon>eudicotyledons</taxon>
        <taxon>Gunneridae</taxon>
        <taxon>Pentapetalae</taxon>
        <taxon>rosids</taxon>
        <taxon>malvids</taxon>
        <taxon>Sapindales</taxon>
        <taxon>Sapindaceae</taxon>
        <taxon>Hippocastanoideae</taxon>
        <taxon>Acereae</taxon>
        <taxon>Acer</taxon>
    </lineage>
</organism>
<dbReference type="InterPro" id="IPR036296">
    <property type="entry name" value="SKP1-like_dim_sf"/>
</dbReference>
<dbReference type="EMBL" id="VAHF01000002">
    <property type="protein sequence ID" value="TXG71344.1"/>
    <property type="molecule type" value="Genomic_DNA"/>
</dbReference>
<dbReference type="GO" id="GO:0009867">
    <property type="term" value="P:jasmonic acid mediated signaling pathway"/>
    <property type="evidence" value="ECO:0007669"/>
    <property type="project" value="UniProtKB-ARBA"/>
</dbReference>
<evidence type="ECO:0000256" key="4">
    <source>
        <dbReference type="PIRNR" id="PIRNR028729"/>
    </source>
</evidence>
<evidence type="ECO:0000256" key="1">
    <source>
        <dbReference type="ARBA" id="ARBA00004906"/>
    </source>
</evidence>
<dbReference type="SUPFAM" id="SSF81382">
    <property type="entry name" value="Skp1 dimerisation domain-like"/>
    <property type="match status" value="1"/>
</dbReference>
<keyword evidence="8" id="KW-1185">Reference proteome</keyword>
<evidence type="ECO:0000256" key="3">
    <source>
        <dbReference type="ARBA" id="ARBA00022786"/>
    </source>
</evidence>
<dbReference type="SMART" id="SM00512">
    <property type="entry name" value="Skp1"/>
    <property type="match status" value="1"/>
</dbReference>
<dbReference type="GO" id="GO:0006511">
    <property type="term" value="P:ubiquitin-dependent protein catabolic process"/>
    <property type="evidence" value="ECO:0007669"/>
    <property type="project" value="InterPro"/>
</dbReference>
<comment type="subunit">
    <text evidence="4">Part of a SCF (SKP1-cullin-F-box) protein ligase complex.</text>
</comment>
<proteinExistence type="inferred from homology"/>
<reference evidence="8" key="1">
    <citation type="journal article" date="2019" name="Gigascience">
        <title>De novo genome assembly of the endangered Acer yangbiense, a plant species with extremely small populations endemic to Yunnan Province, China.</title>
        <authorList>
            <person name="Yang J."/>
            <person name="Wariss H.M."/>
            <person name="Tao L."/>
            <person name="Zhang R."/>
            <person name="Yun Q."/>
            <person name="Hollingsworth P."/>
            <person name="Dao Z."/>
            <person name="Luo G."/>
            <person name="Guo H."/>
            <person name="Ma Y."/>
            <person name="Sun W."/>
        </authorList>
    </citation>
    <scope>NUCLEOTIDE SEQUENCE [LARGE SCALE GENOMIC DNA]</scope>
    <source>
        <strain evidence="8">cv. Malutang</strain>
    </source>
</reference>
<sequence length="187" mass="21161">MSTSSQKGEQSQSQNQLDLFKVTRIITLESSDGPRFDVTEPIAIQMGTVRSFLEENESSGEAAAAAWITVPLLNVSSSCLVQIIKYCTKNHQFKVKSAPEKDVKDYDSGLLEEWWSNDIIREVLLSANYLDMKDLLELTSKGIAERIQNKSPEFVRNYFGVVNDFTPEEEAKIRQEHSFAFEGIDQD</sequence>
<evidence type="ECO:0000259" key="5">
    <source>
        <dbReference type="Pfam" id="PF01466"/>
    </source>
</evidence>
<dbReference type="Gene3D" id="3.30.710.10">
    <property type="entry name" value="Potassium Channel Kv1.1, Chain A"/>
    <property type="match status" value="1"/>
</dbReference>
<dbReference type="InterPro" id="IPR016073">
    <property type="entry name" value="Skp1_comp_POZ"/>
</dbReference>
<feature type="domain" description="SKP1 component dimerisation" evidence="5">
    <location>
        <begin position="133"/>
        <end position="178"/>
    </location>
</feature>
<dbReference type="PANTHER" id="PTHR11165">
    <property type="entry name" value="SKP1"/>
    <property type="match status" value="1"/>
</dbReference>
<feature type="domain" description="SKP1 component POZ" evidence="6">
    <location>
        <begin position="25"/>
        <end position="92"/>
    </location>
</feature>
<comment type="pathway">
    <text evidence="1 4">Protein modification; protein ubiquitination.</text>
</comment>
<dbReference type="PIRSF" id="PIRSF028729">
    <property type="entry name" value="E3_ubiquit_lig_SCF_Skp"/>
    <property type="match status" value="1"/>
</dbReference>
<dbReference type="OrthoDB" id="2342932at2759"/>
<dbReference type="InterPro" id="IPR016072">
    <property type="entry name" value="Skp1_comp_dimer"/>
</dbReference>
<dbReference type="SUPFAM" id="SSF54695">
    <property type="entry name" value="POZ domain"/>
    <property type="match status" value="1"/>
</dbReference>
<dbReference type="InterPro" id="IPR011333">
    <property type="entry name" value="SKP1/BTB/POZ_sf"/>
</dbReference>
<protein>
    <recommendedName>
        <fullName evidence="4">SKP1-like protein</fullName>
    </recommendedName>
</protein>
<evidence type="ECO:0000259" key="6">
    <source>
        <dbReference type="Pfam" id="PF03931"/>
    </source>
</evidence>
<evidence type="ECO:0000256" key="2">
    <source>
        <dbReference type="ARBA" id="ARBA00009993"/>
    </source>
</evidence>